<keyword evidence="1" id="KW-0812">Transmembrane</keyword>
<comment type="caution">
    <text evidence="2">The sequence shown here is derived from an EMBL/GenBank/DDBJ whole genome shotgun (WGS) entry which is preliminary data.</text>
</comment>
<name>A0A9D7SF85_9BACT</name>
<dbReference type="EMBL" id="JADKIO010000005">
    <property type="protein sequence ID" value="MBK9796285.1"/>
    <property type="molecule type" value="Genomic_DNA"/>
</dbReference>
<dbReference type="AlphaFoldDB" id="A0A9D7SF85"/>
<evidence type="ECO:0000313" key="2">
    <source>
        <dbReference type="EMBL" id="MBK9796285.1"/>
    </source>
</evidence>
<organism evidence="2 3">
    <name type="scientific">Candidatus Geothrix skivensis</name>
    <dbReference type="NCBI Taxonomy" id="2954439"/>
    <lineage>
        <taxon>Bacteria</taxon>
        <taxon>Pseudomonadati</taxon>
        <taxon>Acidobacteriota</taxon>
        <taxon>Holophagae</taxon>
        <taxon>Holophagales</taxon>
        <taxon>Holophagaceae</taxon>
        <taxon>Geothrix</taxon>
    </lineage>
</organism>
<protein>
    <submittedName>
        <fullName evidence="2">Uncharacterized protein</fullName>
    </submittedName>
</protein>
<sequence length="583" mass="62775">MSLATLLQELPPARHPIWRRLGWVLVAGTLGFTLRFLVLKGDEGMPGRTVGGDALFGEGTRGSVGTLTEQLGPNRMVLAYKTISGSEEDLLLEQVAGRLDEQAGQWRLLSPKAHRRAGVWTLMGPMELGVLQPGTTTSLGRGRVEGEGPAIRWTGGEWEGLAPLRWESLAGSSRGVWNLPAGWRREADGRLRVDRGPVRWQAPSEGPATPTLQAMESDRLLAAPGFQTGRLEGVKARLSEGSLKAAVADLAPDTVTWPGPLSFERADGWKGEAQSGIAPRPAPGSSFQQVELKAFKAHRAMPGGEEQLSTEGARWTPAGLRLEGNVVWDQPVDGQRLTLKAPRVLLREAPGQDLPESLPVGFAVAEGQALLSWGRRSLSSPRILVERRSRRWSLQGPVLGRGEEGTFTGGAGQGDPRAWTIEGPVQVNLFMGGSLRGARLVWEDALWTLTGRPANWSRLRERLSGPRIVRKGELVSFPEGLSGTLAAADGDLFLRAERGQRESQRITLSGGVECQGQGWRLAAETLIVTLGPDRTVSLVQAQGAVSLRGRLGEGQGDALELEPGPQVVRWQGRVRGKGTGSGW</sequence>
<accession>A0A9D7SF85</accession>
<dbReference type="Proteomes" id="UP000886657">
    <property type="component" value="Unassembled WGS sequence"/>
</dbReference>
<proteinExistence type="predicted"/>
<reference evidence="2" key="1">
    <citation type="submission" date="2020-10" db="EMBL/GenBank/DDBJ databases">
        <title>Connecting structure to function with the recovery of over 1000 high-quality activated sludge metagenome-assembled genomes encoding full-length rRNA genes using long-read sequencing.</title>
        <authorList>
            <person name="Singleton C.M."/>
            <person name="Petriglieri F."/>
            <person name="Kristensen J.M."/>
            <person name="Kirkegaard R.H."/>
            <person name="Michaelsen T.Y."/>
            <person name="Andersen M.H."/>
            <person name="Karst S.M."/>
            <person name="Dueholm M.S."/>
            <person name="Nielsen P.H."/>
            <person name="Albertsen M."/>
        </authorList>
    </citation>
    <scope>NUCLEOTIDE SEQUENCE</scope>
    <source>
        <strain evidence="2">Skiv_18-Q3-R9-52_MAXAC.067</strain>
    </source>
</reference>
<evidence type="ECO:0000313" key="3">
    <source>
        <dbReference type="Proteomes" id="UP000886657"/>
    </source>
</evidence>
<evidence type="ECO:0000256" key="1">
    <source>
        <dbReference type="SAM" id="Phobius"/>
    </source>
</evidence>
<feature type="transmembrane region" description="Helical" evidence="1">
    <location>
        <begin position="20"/>
        <end position="38"/>
    </location>
</feature>
<keyword evidence="1" id="KW-1133">Transmembrane helix</keyword>
<gene>
    <name evidence="2" type="ORF">IPP58_07280</name>
</gene>
<keyword evidence="1" id="KW-0472">Membrane</keyword>